<name>A0A495V8B1_9GAMM</name>
<reference evidence="2 3" key="1">
    <citation type="submission" date="2018-10" db="EMBL/GenBank/DDBJ databases">
        <title>Genomic Encyclopedia of Archaeal and Bacterial Type Strains, Phase II (KMG-II): from individual species to whole genera.</title>
        <authorList>
            <person name="Goeker M."/>
        </authorList>
    </citation>
    <scope>NUCLEOTIDE SEQUENCE [LARGE SCALE GENOMIC DNA]</scope>
    <source>
        <strain evidence="2 3">DSM 235</strain>
    </source>
</reference>
<evidence type="ECO:0000256" key="1">
    <source>
        <dbReference type="SAM" id="SignalP"/>
    </source>
</evidence>
<protein>
    <submittedName>
        <fullName evidence="2">Uncharacterized protein</fullName>
    </submittedName>
</protein>
<accession>A0A495V8B1</accession>
<feature type="signal peptide" evidence="1">
    <location>
        <begin position="1"/>
        <end position="23"/>
    </location>
</feature>
<comment type="caution">
    <text evidence="2">The sequence shown here is derived from an EMBL/GenBank/DDBJ whole genome shotgun (WGS) entry which is preliminary data.</text>
</comment>
<keyword evidence="1" id="KW-0732">Signal</keyword>
<evidence type="ECO:0000313" key="2">
    <source>
        <dbReference type="EMBL" id="RKT45626.1"/>
    </source>
</evidence>
<organism evidence="2 3">
    <name type="scientific">Thiocapsa rosea</name>
    <dbReference type="NCBI Taxonomy" id="69360"/>
    <lineage>
        <taxon>Bacteria</taxon>
        <taxon>Pseudomonadati</taxon>
        <taxon>Pseudomonadota</taxon>
        <taxon>Gammaproteobacteria</taxon>
        <taxon>Chromatiales</taxon>
        <taxon>Chromatiaceae</taxon>
        <taxon>Thiocapsa</taxon>
    </lineage>
</organism>
<dbReference type="EMBL" id="RBXL01000001">
    <property type="protein sequence ID" value="RKT45626.1"/>
    <property type="molecule type" value="Genomic_DNA"/>
</dbReference>
<keyword evidence="3" id="KW-1185">Reference proteome</keyword>
<feature type="chain" id="PRO_5019815865" evidence="1">
    <location>
        <begin position="24"/>
        <end position="307"/>
    </location>
</feature>
<dbReference type="Proteomes" id="UP000274556">
    <property type="component" value="Unassembled WGS sequence"/>
</dbReference>
<sequence length="307" mass="31844">MVGFQWRVIAGAALVMAVSVAHADDAPRLPESLIGVLPGVGDLIVYPRSGEVHVCRRTPVLAPPTCASARQVIDGALANHNAWLTRTADLLYPTDPDIAVLDRAIAVAADGADGLFVVAYRLARSRASGAHARSQTLVVTRCAANGESGLESSAGSGPMVVCSEADYSVEPSDDAQATDAHARDGAGRLAVATTAHGVAILLPDAGALFTAEAVDPLAWSAAHIRRHPQQVFTPASATEQDIDAHGAVFRLHASAIDDALIVTREVSSGDGATLVSLGSLPAEPSDRTPMRRLAETRLFDPAHGARP</sequence>
<proteinExistence type="predicted"/>
<gene>
    <name evidence="2" type="ORF">BDD21_3094</name>
</gene>
<dbReference type="RefSeq" id="WP_120797858.1">
    <property type="nucleotide sequence ID" value="NZ_RBXL01000001.1"/>
</dbReference>
<dbReference type="AlphaFoldDB" id="A0A495V8B1"/>
<evidence type="ECO:0000313" key="3">
    <source>
        <dbReference type="Proteomes" id="UP000274556"/>
    </source>
</evidence>